<dbReference type="InterPro" id="IPR007111">
    <property type="entry name" value="NACHT_NTPase"/>
</dbReference>
<reference evidence="7 8" key="1">
    <citation type="journal article" date="2019" name="Fungal Biol. Biotechnol.">
        <title>Draft genome sequence of fastidious pathogen Ceratobasidium theobromae, which causes vascular-streak dieback in Theobroma cacao.</title>
        <authorList>
            <person name="Ali S.S."/>
            <person name="Asman A."/>
            <person name="Shao J."/>
            <person name="Firmansyah A.P."/>
            <person name="Susilo A.W."/>
            <person name="Rosmana A."/>
            <person name="McMahon P."/>
            <person name="Junaid M."/>
            <person name="Guest D."/>
            <person name="Kheng T.Y."/>
            <person name="Meinhardt L.W."/>
            <person name="Bailey B.A."/>
        </authorList>
    </citation>
    <scope>NUCLEOTIDE SEQUENCE [LARGE SCALE GENOMIC DNA]</scope>
    <source>
        <strain evidence="7 8">CT2</strain>
    </source>
</reference>
<feature type="repeat" description="WD" evidence="3">
    <location>
        <begin position="1558"/>
        <end position="1599"/>
    </location>
</feature>
<feature type="repeat" description="WD" evidence="3">
    <location>
        <begin position="1515"/>
        <end position="1556"/>
    </location>
</feature>
<dbReference type="PANTHER" id="PTHR19879">
    <property type="entry name" value="TRANSCRIPTION INITIATION FACTOR TFIID"/>
    <property type="match status" value="1"/>
</dbReference>
<evidence type="ECO:0000313" key="8">
    <source>
        <dbReference type="Proteomes" id="UP000383932"/>
    </source>
</evidence>
<dbReference type="Pfam" id="PF04678">
    <property type="entry name" value="MCU"/>
    <property type="match status" value="1"/>
</dbReference>
<feature type="repeat" description="WD" evidence="3">
    <location>
        <begin position="1472"/>
        <end position="1513"/>
    </location>
</feature>
<feature type="repeat" description="WD" evidence="3">
    <location>
        <begin position="1687"/>
        <end position="1728"/>
    </location>
</feature>
<dbReference type="PROSITE" id="PS50082">
    <property type="entry name" value="WD_REPEATS_2"/>
    <property type="match status" value="13"/>
</dbReference>
<dbReference type="InterPro" id="IPR027417">
    <property type="entry name" value="P-loop_NTPase"/>
</dbReference>
<feature type="repeat" description="WD" evidence="3">
    <location>
        <begin position="1429"/>
        <end position="1461"/>
    </location>
</feature>
<evidence type="ECO:0000313" key="7">
    <source>
        <dbReference type="EMBL" id="KAB5593594.1"/>
    </source>
</evidence>
<sequence length="1904" mass="211007">MAYRSRLTPFCLSRFQFVRKALISDAARENLYGGHSRFIAEATRNDKWADGVGNSRKGGDEGIGEEVDDIPQGKGRLSPTSSHLFKLIIPIPTREFRKPPLTVFLLHPSQPLSHVSRLIVASFPANTHLTTNVDFLSVSQKSSAREIRWSDSTDVGDFVKEAARDREFAISISTSPPKADTPKTNIPVIVPSFRSRTRFLRHRLKNVSEDRSRLEKVKRDCDYIAHRSARRLALGGFAMLLVYFGAVARLTFWDLGWGIMEPVTYLSGLTWIICGYLWFLYQGRFIRSIIWTDLVTEEKQLRREIYKIADDYNIKWDGSPEGYFQVCSSNVQLESGEKSHQGNKAQELTPEERLERQRRIDEKAEIERDDGKEEQKSRVDGPDSGPPSSKSPPVSTSMASPQDSPRQRRGVRSYFRELVRSHSRSPSHQPAAVALSSSGSPAPNQESSWTIGNLLAPPSPCRGELRHARSDSQLTQNSIPVIQVGSGGTIWTGLRAALEELGGASGMFPPLRSAIGSLISCLGLLETMSKSLSEYEEIASELKSLSESLTRHMKDSSSIRMSNCVANFALGIEQQAKLINAKSSRGSISRIAEASIEEEELTRCYRKIDWLFRQLQTDANLSTWSLANEVLANTRLEGLTPAKLANYDSKLSTEISRRNCTEGTRTAVLSQLDDWSLDLNAPDLYLMSGMAGTGKTTIACSFANQLEQRKQLAASFFCTRMSPECRDINRIVPTIAYQLARYSTPFQSALCEVLGHDPDIGSKNIVKQFDRLLGDPLLKVKDAIPHNLVVVIDALDECEDRRGMKLVLELLFKFASGLPLKFFVTSRPEPELYEKMASHSPTLRTVFYLHEIEKSLVQADIELYLNEELQSVSPTTSQVQQLAQRSGSLFIYAATLVRYIQLGRQSSSARKRLHSILAMIPEAPQHHAEIDALYTAVLQSALDEDCLDSEEANDVRLVLRAALCMQEPVQVETLAALTGINDVERALSALQLLRSVIHFSENSGLVSTLHASFPDFMFSKERSGTFFFDVAQHNQLLVRQCFTEMKQLRFNICGLESSFLPDMQVEDLGKRIERAISSTLSYACQYWGDHLRLAMNSDELCMLLSDFLSNRLLFWMEVLNLKQMIGVGPEILAKVKLWLQASTKHPDLVRFTEDAQTFVMSYAANAVVQCTPHIYISSLPLCPRSSLVFKNYWSRTRGLMELKGTGLERREVAALASWEFEWSVLSIAYSPDGSYIGFGCSDGMVGIRNAYDGSLIAGPFKAHTGRIYCIAFSPDSLRLVTASDDCTLRVWNILDGAPLDYIQHISPITSAVFSPNGLRIIFGSTDHSIRFWDVGDSTPLAGPLKGHTGTVRSVALSSDGTRIVSGSEDCTIQVWNQDGTLACHTLKGHTGTVWSVAFSPDNTRIASGSSDRTIRIWKSQDGTLIAGPLWGHADHVYSVAFSPDSTRVVSGSRDNSIRVWSSYDGTLVAGPFEDHTDTVWSVAISPDGMRIISASGDSTIRVWDARTDRILAGQVEGHTDGIWSISFAPDGTRVASGSTDRTIRVWDARDGSPVAGPFKGRNGVIRSVAISPDSTHVAYGSDNRTAGIWHIRNSTLATGPLKGYSRSVRSVAFSHDGAWIATGSSDATIRIWRTLDGTLATKPFQGHTSSIMSIAISPDDQRIVSGSYDHTIRAWHAQDGTLLTGPFQGHTDWVMCVAFSPSGQHVVSGSKDCTICVWNPSNSNLVVGPFRGHTDVVRSAVYSPDGMWVASASDDRTIRLWDVRNGAPIAGPFYGHTWRVNAVAFSPDGARLVSCSSDSTIRMWDIHRIRDALPTSNMNHTNAPTSISTDAHTHPITVFTNWRVDYDGWITDEKGHLLFWAPPEVLRSLMTPYCTFIIGRSGSIEIDLGLAFLGDRWHRCYPST</sequence>
<dbReference type="InterPro" id="IPR011047">
    <property type="entry name" value="Quinoprotein_ADH-like_sf"/>
</dbReference>
<feature type="repeat" description="WD" evidence="3">
    <location>
        <begin position="1260"/>
        <end position="1301"/>
    </location>
</feature>
<dbReference type="Gene3D" id="3.40.50.300">
    <property type="entry name" value="P-loop containing nucleotide triphosphate hydrolases"/>
    <property type="match status" value="1"/>
</dbReference>
<dbReference type="OrthoDB" id="278338at2759"/>
<dbReference type="SUPFAM" id="SSF52540">
    <property type="entry name" value="P-loop containing nucleoside triphosphate hydrolases"/>
    <property type="match status" value="1"/>
</dbReference>
<feature type="domain" description="NACHT" evidence="6">
    <location>
        <begin position="683"/>
        <end position="828"/>
    </location>
</feature>
<organism evidence="7 8">
    <name type="scientific">Ceratobasidium theobromae</name>
    <dbReference type="NCBI Taxonomy" id="1582974"/>
    <lineage>
        <taxon>Eukaryota</taxon>
        <taxon>Fungi</taxon>
        <taxon>Dikarya</taxon>
        <taxon>Basidiomycota</taxon>
        <taxon>Agaricomycotina</taxon>
        <taxon>Agaricomycetes</taxon>
        <taxon>Cantharellales</taxon>
        <taxon>Ceratobasidiaceae</taxon>
        <taxon>Ceratobasidium</taxon>
    </lineage>
</organism>
<accession>A0A5N5QPH1</accession>
<evidence type="ECO:0000256" key="2">
    <source>
        <dbReference type="ARBA" id="ARBA00022737"/>
    </source>
</evidence>
<dbReference type="InterPro" id="IPR056884">
    <property type="entry name" value="NPHP3-like_N"/>
</dbReference>
<feature type="repeat" description="WD" evidence="3">
    <location>
        <begin position="1344"/>
        <end position="1376"/>
    </location>
</feature>
<feature type="repeat" description="WD" evidence="3">
    <location>
        <begin position="1301"/>
        <end position="1342"/>
    </location>
</feature>
<dbReference type="SMART" id="SM00320">
    <property type="entry name" value="WD40"/>
    <property type="match status" value="14"/>
</dbReference>
<dbReference type="PROSITE" id="PS50837">
    <property type="entry name" value="NACHT"/>
    <property type="match status" value="1"/>
</dbReference>
<feature type="transmembrane region" description="Helical" evidence="5">
    <location>
        <begin position="232"/>
        <end position="252"/>
    </location>
</feature>
<dbReference type="PANTHER" id="PTHR19879:SF9">
    <property type="entry name" value="TRANSCRIPTION INITIATION FACTOR TFIID SUBUNIT 5"/>
    <property type="match status" value="1"/>
</dbReference>
<dbReference type="InterPro" id="IPR036322">
    <property type="entry name" value="WD40_repeat_dom_sf"/>
</dbReference>
<keyword evidence="5" id="KW-0812">Transmembrane</keyword>
<dbReference type="InterPro" id="IPR015943">
    <property type="entry name" value="WD40/YVTN_repeat-like_dom_sf"/>
</dbReference>
<feature type="repeat" description="WD" evidence="3">
    <location>
        <begin position="1773"/>
        <end position="1806"/>
    </location>
</feature>
<dbReference type="CDD" id="cd00200">
    <property type="entry name" value="WD40"/>
    <property type="match status" value="2"/>
</dbReference>
<dbReference type="InterPro" id="IPR019775">
    <property type="entry name" value="WD40_repeat_CS"/>
</dbReference>
<gene>
    <name evidence="7" type="ORF">CTheo_2983</name>
</gene>
<evidence type="ECO:0000256" key="4">
    <source>
        <dbReference type="SAM" id="MobiDB-lite"/>
    </source>
</evidence>
<feature type="transmembrane region" description="Helical" evidence="5">
    <location>
        <begin position="264"/>
        <end position="281"/>
    </location>
</feature>
<keyword evidence="8" id="KW-1185">Reference proteome</keyword>
<keyword evidence="2" id="KW-0677">Repeat</keyword>
<dbReference type="SUPFAM" id="SSF50978">
    <property type="entry name" value="WD40 repeat-like"/>
    <property type="match status" value="1"/>
</dbReference>
<feature type="repeat" description="WD" evidence="3">
    <location>
        <begin position="1644"/>
        <end position="1685"/>
    </location>
</feature>
<dbReference type="PRINTS" id="PR00320">
    <property type="entry name" value="GPROTEINBRPT"/>
</dbReference>
<feature type="region of interest" description="Disordered" evidence="4">
    <location>
        <begin position="334"/>
        <end position="450"/>
    </location>
</feature>
<evidence type="ECO:0000256" key="3">
    <source>
        <dbReference type="PROSITE-ProRule" id="PRU00221"/>
    </source>
</evidence>
<dbReference type="Pfam" id="PF24883">
    <property type="entry name" value="NPHP3_N"/>
    <property type="match status" value="1"/>
</dbReference>
<keyword evidence="5" id="KW-0472">Membrane</keyword>
<evidence type="ECO:0000256" key="1">
    <source>
        <dbReference type="ARBA" id="ARBA00022574"/>
    </source>
</evidence>
<dbReference type="SUPFAM" id="SSF50998">
    <property type="entry name" value="Quinoprotein alcohol dehydrogenase-like"/>
    <property type="match status" value="1"/>
</dbReference>
<feature type="compositionally biased region" description="Polar residues" evidence="4">
    <location>
        <begin position="435"/>
        <end position="450"/>
    </location>
</feature>
<dbReference type="EMBL" id="SSOP01000034">
    <property type="protein sequence ID" value="KAB5593594.1"/>
    <property type="molecule type" value="Genomic_DNA"/>
</dbReference>
<keyword evidence="5" id="KW-1133">Transmembrane helix</keyword>
<dbReference type="InterPro" id="IPR006769">
    <property type="entry name" value="MCU_C"/>
</dbReference>
<dbReference type="InterPro" id="IPR020472">
    <property type="entry name" value="WD40_PAC1"/>
</dbReference>
<feature type="compositionally biased region" description="Basic and acidic residues" evidence="4">
    <location>
        <begin position="350"/>
        <end position="381"/>
    </location>
</feature>
<dbReference type="PROSITE" id="PS00678">
    <property type="entry name" value="WD_REPEATS_1"/>
    <property type="match status" value="5"/>
</dbReference>
<feature type="compositionally biased region" description="Low complexity" evidence="4">
    <location>
        <begin position="382"/>
        <end position="400"/>
    </location>
</feature>
<comment type="caution">
    <text evidence="7">The sequence shown here is derived from an EMBL/GenBank/DDBJ whole genome shotgun (WGS) entry which is preliminary data.</text>
</comment>
<protein>
    <recommendedName>
        <fullName evidence="6">NACHT domain-containing protein</fullName>
    </recommendedName>
</protein>
<feature type="region of interest" description="Disordered" evidence="4">
    <location>
        <begin position="49"/>
        <end position="77"/>
    </location>
</feature>
<proteinExistence type="predicted"/>
<dbReference type="Pfam" id="PF00400">
    <property type="entry name" value="WD40"/>
    <property type="match status" value="13"/>
</dbReference>
<dbReference type="Proteomes" id="UP000383932">
    <property type="component" value="Unassembled WGS sequence"/>
</dbReference>
<feature type="repeat" description="WD" evidence="3">
    <location>
        <begin position="1386"/>
        <end position="1427"/>
    </location>
</feature>
<feature type="repeat" description="WD" evidence="3">
    <location>
        <begin position="1601"/>
        <end position="1642"/>
    </location>
</feature>
<evidence type="ECO:0000256" key="5">
    <source>
        <dbReference type="SAM" id="Phobius"/>
    </source>
</evidence>
<name>A0A5N5QPH1_9AGAM</name>
<feature type="repeat" description="WD" evidence="3">
    <location>
        <begin position="1730"/>
        <end position="1771"/>
    </location>
</feature>
<evidence type="ECO:0000259" key="6">
    <source>
        <dbReference type="PROSITE" id="PS50837"/>
    </source>
</evidence>
<dbReference type="InterPro" id="IPR001680">
    <property type="entry name" value="WD40_rpt"/>
</dbReference>
<dbReference type="PROSITE" id="PS50294">
    <property type="entry name" value="WD_REPEATS_REGION"/>
    <property type="match status" value="12"/>
</dbReference>
<dbReference type="Gene3D" id="2.130.10.10">
    <property type="entry name" value="YVTN repeat-like/Quinoprotein amine dehydrogenase"/>
    <property type="match status" value="5"/>
</dbReference>
<keyword evidence="1 3" id="KW-0853">WD repeat</keyword>